<dbReference type="InterPro" id="IPR012301">
    <property type="entry name" value="Malic_N_dom"/>
</dbReference>
<comment type="similarity">
    <text evidence="1 7">Belongs to the malic enzymes family.</text>
</comment>
<feature type="binding site" evidence="5">
    <location>
        <position position="445"/>
    </location>
    <ligand>
        <name>(S)-malate</name>
        <dbReference type="ChEBI" id="CHEBI:15589"/>
    </ligand>
</feature>
<organism evidence="10 11">
    <name type="scientific">Ameyamaea chiangmaiensis</name>
    <dbReference type="NCBI Taxonomy" id="442969"/>
    <lineage>
        <taxon>Bacteria</taxon>
        <taxon>Pseudomonadati</taxon>
        <taxon>Pseudomonadota</taxon>
        <taxon>Alphaproteobacteria</taxon>
        <taxon>Acetobacterales</taxon>
        <taxon>Acetobacteraceae</taxon>
        <taxon>Ameyamaea</taxon>
    </lineage>
</organism>
<dbReference type="GO" id="GO:0006108">
    <property type="term" value="P:malate metabolic process"/>
    <property type="evidence" value="ECO:0007669"/>
    <property type="project" value="TreeGrafter"/>
</dbReference>
<evidence type="ECO:0000256" key="6">
    <source>
        <dbReference type="PIRSR" id="PIRSR000106-3"/>
    </source>
</evidence>
<evidence type="ECO:0000313" key="11">
    <source>
        <dbReference type="Proteomes" id="UP000585665"/>
    </source>
</evidence>
<feature type="binding site" evidence="6">
    <location>
        <position position="241"/>
    </location>
    <ligand>
        <name>a divalent metal cation</name>
        <dbReference type="ChEBI" id="CHEBI:60240"/>
    </ligand>
</feature>
<feature type="domain" description="Malic enzyme NAD-binding" evidence="8">
    <location>
        <begin position="265"/>
        <end position="512"/>
    </location>
</feature>
<dbReference type="AlphaFoldDB" id="A0A850PFZ4"/>
<evidence type="ECO:0000313" key="10">
    <source>
        <dbReference type="EMBL" id="NVN41360.1"/>
    </source>
</evidence>
<dbReference type="PRINTS" id="PR00072">
    <property type="entry name" value="MALOXRDTASE"/>
</dbReference>
<evidence type="ECO:0000256" key="7">
    <source>
        <dbReference type="RuleBase" id="RU003427"/>
    </source>
</evidence>
<feature type="binding site" evidence="6">
    <location>
        <position position="240"/>
    </location>
    <ligand>
        <name>a divalent metal cation</name>
        <dbReference type="ChEBI" id="CHEBI:60240"/>
    </ligand>
</feature>
<keyword evidence="11" id="KW-1185">Reference proteome</keyword>
<evidence type="ECO:0000259" key="8">
    <source>
        <dbReference type="SMART" id="SM00919"/>
    </source>
</evidence>
<evidence type="ECO:0000256" key="1">
    <source>
        <dbReference type="ARBA" id="ARBA00008785"/>
    </source>
</evidence>
<dbReference type="SMART" id="SM00919">
    <property type="entry name" value="Malic_M"/>
    <property type="match status" value="1"/>
</dbReference>
<feature type="binding site" evidence="5">
    <location>
        <position position="151"/>
    </location>
    <ligand>
        <name>(S)-malate</name>
        <dbReference type="ChEBI" id="CHEBI:15589"/>
    </ligand>
</feature>
<dbReference type="InterPro" id="IPR012302">
    <property type="entry name" value="Malic_NAD-bd"/>
</dbReference>
<keyword evidence="6 7" id="KW-0479">Metal-binding</keyword>
<keyword evidence="2" id="KW-0560">Oxidoreductase</keyword>
<dbReference type="PANTHER" id="PTHR23406:SF34">
    <property type="entry name" value="NAD-DEPENDENT MALIC ENZYME, MITOCHONDRIAL"/>
    <property type="match status" value="1"/>
</dbReference>
<dbReference type="PIRSF" id="PIRSF000106">
    <property type="entry name" value="ME"/>
    <property type="match status" value="1"/>
</dbReference>
<comment type="cofactor">
    <cofactor evidence="6">
        <name>Mg(2+)</name>
        <dbReference type="ChEBI" id="CHEBI:18420"/>
    </cofactor>
    <cofactor evidence="6">
        <name>Mn(2+)</name>
        <dbReference type="ChEBI" id="CHEBI:29035"/>
    </cofactor>
    <text evidence="6">Divalent metal cations. Prefers magnesium or manganese.</text>
</comment>
<accession>A0A850PFZ4</accession>
<feature type="active site" description="Proton donor" evidence="4">
    <location>
        <position position="98"/>
    </location>
</feature>
<dbReference type="Gene3D" id="3.40.50.720">
    <property type="entry name" value="NAD(P)-binding Rossmann-like Domain"/>
    <property type="match status" value="1"/>
</dbReference>
<feature type="binding site" evidence="6">
    <location>
        <position position="264"/>
    </location>
    <ligand>
        <name>a divalent metal cation</name>
        <dbReference type="ChEBI" id="CHEBI:60240"/>
    </ligand>
</feature>
<proteinExistence type="inferred from homology"/>
<comment type="caution">
    <text evidence="10">The sequence shown here is derived from an EMBL/GenBank/DDBJ whole genome shotgun (WGS) entry which is preliminary data.</text>
</comment>
<dbReference type="SUPFAM" id="SSF53223">
    <property type="entry name" value="Aminoacid dehydrogenase-like, N-terminal domain"/>
    <property type="match status" value="1"/>
</dbReference>
<keyword evidence="3" id="KW-0520">NAD</keyword>
<evidence type="ECO:0000256" key="5">
    <source>
        <dbReference type="PIRSR" id="PIRSR000106-2"/>
    </source>
</evidence>
<evidence type="ECO:0000256" key="2">
    <source>
        <dbReference type="ARBA" id="ARBA00023002"/>
    </source>
</evidence>
<dbReference type="SUPFAM" id="SSF51735">
    <property type="entry name" value="NAD(P)-binding Rossmann-fold domains"/>
    <property type="match status" value="1"/>
</dbReference>
<dbReference type="EMBL" id="JABXXR010000117">
    <property type="protein sequence ID" value="NVN41360.1"/>
    <property type="molecule type" value="Genomic_DNA"/>
</dbReference>
<dbReference type="GO" id="GO:0051287">
    <property type="term" value="F:NAD binding"/>
    <property type="evidence" value="ECO:0007669"/>
    <property type="project" value="InterPro"/>
</dbReference>
<dbReference type="InterPro" id="IPR001891">
    <property type="entry name" value="Malic_OxRdtase"/>
</dbReference>
<dbReference type="GO" id="GO:0046872">
    <property type="term" value="F:metal ion binding"/>
    <property type="evidence" value="ECO:0007669"/>
    <property type="project" value="UniProtKB-KW"/>
</dbReference>
<dbReference type="GO" id="GO:0004470">
    <property type="term" value="F:malic enzyme activity"/>
    <property type="evidence" value="ECO:0007669"/>
    <property type="project" value="InterPro"/>
</dbReference>
<dbReference type="GO" id="GO:0016616">
    <property type="term" value="F:oxidoreductase activity, acting on the CH-OH group of donors, NAD or NADP as acceptor"/>
    <property type="evidence" value="ECO:0007669"/>
    <property type="project" value="InterPro"/>
</dbReference>
<dbReference type="Proteomes" id="UP000585665">
    <property type="component" value="Unassembled WGS sequence"/>
</dbReference>
<evidence type="ECO:0000256" key="3">
    <source>
        <dbReference type="ARBA" id="ARBA00023027"/>
    </source>
</evidence>
<protein>
    <submittedName>
        <fullName evidence="10">NAD-dependent malic enzyme</fullName>
    </submittedName>
</protein>
<dbReference type="Gene3D" id="3.40.50.10380">
    <property type="entry name" value="Malic enzyme, N-terminal domain"/>
    <property type="match status" value="1"/>
</dbReference>
<dbReference type="Pfam" id="PF03949">
    <property type="entry name" value="Malic_M"/>
    <property type="match status" value="1"/>
</dbReference>
<dbReference type="InterPro" id="IPR036291">
    <property type="entry name" value="NAD(P)-bd_dom_sf"/>
</dbReference>
<dbReference type="InterPro" id="IPR046346">
    <property type="entry name" value="Aminoacid_DH-like_N_sf"/>
</dbReference>
<reference evidence="10 11" key="1">
    <citation type="submission" date="2020-06" db="EMBL/GenBank/DDBJ databases">
        <title>Description of novel acetic acid bacteria.</title>
        <authorList>
            <person name="Sombolestani A."/>
        </authorList>
    </citation>
    <scope>NUCLEOTIDE SEQUENCE [LARGE SCALE GENOMIC DNA]</scope>
    <source>
        <strain evidence="10 11">LMG 27010</strain>
    </source>
</reference>
<name>A0A850PFZ4_9PROT</name>
<feature type="domain" description="Malic enzyme N-terminal" evidence="9">
    <location>
        <begin position="75"/>
        <end position="255"/>
    </location>
</feature>
<evidence type="ECO:0000259" key="9">
    <source>
        <dbReference type="SMART" id="SM01274"/>
    </source>
</evidence>
<dbReference type="InterPro" id="IPR037062">
    <property type="entry name" value="Malic_N_dom_sf"/>
</dbReference>
<dbReference type="PANTHER" id="PTHR23406">
    <property type="entry name" value="MALIC ENZYME-RELATED"/>
    <property type="match status" value="1"/>
</dbReference>
<dbReference type="Pfam" id="PF00390">
    <property type="entry name" value="malic"/>
    <property type="match status" value="1"/>
</dbReference>
<dbReference type="NCBIfam" id="NF010052">
    <property type="entry name" value="PRK13529.1"/>
    <property type="match status" value="1"/>
</dbReference>
<sequence length="545" mass="59831">MSQTHGEILTGSALLNDPNANKGTAFSVAERRAYGLEGLLPPQVETIDRQLERALQHLDAEPNNLERYIYLTGLNDRNETLFYKVLMSDPARFVPIVYAPTLGEACRLFSHIYRRPRGMYITLDMKGRIAEVLRNWPHKDVRFICVTTGGRILSLGDIGVNGMGIPIGKLQLYTACGAVPPRVTMPIQLDIGTTNESLWIDPLYLGLRRSPPPPAELDAFVAEFIDAVQDVFPDCLIHFEDWKGTDALRTLARYKDRILCYNDDIQGTASVTLAGLMTALRTTGGRLRDQRVVFLGAGASAVGIADLLVRAMQDEGATLDEARAAMTMLDKDGPITPARNDLTVEQRPYARDAAPGDGLREVIERARPTVLVGVSTAGGTFTEEVVRLMGDLNERPIFFPLSIPHAECTADEAYRWTDGRALYAGGVQFPPVALGERLFYPGQANNFYIFPGLALASFGVKPTRVTDDVLIEAARALSDQIGPEGMAKGLLYPPQSDIMAIQITSACRLAAFMFDNGLAQVERPADIRAWIESLTYSPDYPAPQV</sequence>
<gene>
    <name evidence="10" type="ORF">HUK82_12410</name>
</gene>
<evidence type="ECO:0000256" key="4">
    <source>
        <dbReference type="PIRSR" id="PIRSR000106-1"/>
    </source>
</evidence>
<feature type="active site" description="Proton acceptor" evidence="4">
    <location>
        <position position="169"/>
    </location>
</feature>
<dbReference type="SMART" id="SM01274">
    <property type="entry name" value="malic"/>
    <property type="match status" value="1"/>
</dbReference>